<dbReference type="AlphaFoldDB" id="R0L1Q3"/>
<protein>
    <submittedName>
        <fullName evidence="1">Uncharacterized protein</fullName>
    </submittedName>
</protein>
<gene>
    <name evidence="1" type="ORF">Anapl_04833</name>
</gene>
<sequence length="268" mass="29113">MRTAKLEETSETTAAAIQSKVTVPVIPSHTTRDLGPRAEVTTKQDKLPPLAKILLCMTTKEPRQVECVLNQKPHHRYCLSAFLVPSNYDGLSNYYTLAMFSEDHVVLQTVPVISIIAHPRFANFSYLRWEKLCHSRPGPQGANSPALGCVAPKREHKAGQVGAHPTDVGGKRGQHPCGAGGISPFPQAEHTGAEHGKEVESDGPADQQLQLLFFGESSYQHSVQLTLQVRAYSLKFILTAQCVSSLQGEVTVTEQGSSASCFGVAHLF</sequence>
<dbReference type="EMBL" id="KB743317">
    <property type="protein sequence ID" value="EOA99518.1"/>
    <property type="molecule type" value="Genomic_DNA"/>
</dbReference>
<dbReference type="Proteomes" id="UP000296049">
    <property type="component" value="Unassembled WGS sequence"/>
</dbReference>
<evidence type="ECO:0000313" key="2">
    <source>
        <dbReference type="Proteomes" id="UP000296049"/>
    </source>
</evidence>
<keyword evidence="2" id="KW-1185">Reference proteome</keyword>
<name>R0L1Q3_ANAPL</name>
<accession>R0L1Q3</accession>
<reference evidence="2" key="1">
    <citation type="journal article" date="2013" name="Nat. Genet.">
        <title>The duck genome and transcriptome provide insight into an avian influenza virus reservoir species.</title>
        <authorList>
            <person name="Huang Y."/>
            <person name="Li Y."/>
            <person name="Burt D.W."/>
            <person name="Chen H."/>
            <person name="Zhang Y."/>
            <person name="Qian W."/>
            <person name="Kim H."/>
            <person name="Gan S."/>
            <person name="Zhao Y."/>
            <person name="Li J."/>
            <person name="Yi K."/>
            <person name="Feng H."/>
            <person name="Zhu P."/>
            <person name="Li B."/>
            <person name="Liu Q."/>
            <person name="Fairley S."/>
            <person name="Magor K.E."/>
            <person name="Du Z."/>
            <person name="Hu X."/>
            <person name="Goodman L."/>
            <person name="Tafer H."/>
            <person name="Vignal A."/>
            <person name="Lee T."/>
            <person name="Kim K.W."/>
            <person name="Sheng Z."/>
            <person name="An Y."/>
            <person name="Searle S."/>
            <person name="Herrero J."/>
            <person name="Groenen M.A."/>
            <person name="Crooijmans R.P."/>
            <person name="Faraut T."/>
            <person name="Cai Q."/>
            <person name="Webster R.G."/>
            <person name="Aldridge J.R."/>
            <person name="Warren W.C."/>
            <person name="Bartschat S."/>
            <person name="Kehr S."/>
            <person name="Marz M."/>
            <person name="Stadler P.F."/>
            <person name="Smith J."/>
            <person name="Kraus R.H."/>
            <person name="Zhao Y."/>
            <person name="Ren L."/>
            <person name="Fei J."/>
            <person name="Morisson M."/>
            <person name="Kaiser P."/>
            <person name="Griffin D.K."/>
            <person name="Rao M."/>
            <person name="Pitel F."/>
            <person name="Wang J."/>
            <person name="Li N."/>
        </authorList>
    </citation>
    <scope>NUCLEOTIDE SEQUENCE [LARGE SCALE GENOMIC DNA]</scope>
</reference>
<evidence type="ECO:0000313" key="1">
    <source>
        <dbReference type="EMBL" id="EOA99518.1"/>
    </source>
</evidence>
<organism evidence="1 2">
    <name type="scientific">Anas platyrhynchos</name>
    <name type="common">Mallard</name>
    <name type="synonym">Anas boschas</name>
    <dbReference type="NCBI Taxonomy" id="8839"/>
    <lineage>
        <taxon>Eukaryota</taxon>
        <taxon>Metazoa</taxon>
        <taxon>Chordata</taxon>
        <taxon>Craniata</taxon>
        <taxon>Vertebrata</taxon>
        <taxon>Euteleostomi</taxon>
        <taxon>Archelosauria</taxon>
        <taxon>Archosauria</taxon>
        <taxon>Dinosauria</taxon>
        <taxon>Saurischia</taxon>
        <taxon>Theropoda</taxon>
        <taxon>Coelurosauria</taxon>
        <taxon>Aves</taxon>
        <taxon>Neognathae</taxon>
        <taxon>Galloanserae</taxon>
        <taxon>Anseriformes</taxon>
        <taxon>Anatidae</taxon>
        <taxon>Anatinae</taxon>
        <taxon>Anas</taxon>
    </lineage>
</organism>
<proteinExistence type="predicted"/>